<evidence type="ECO:0008006" key="6">
    <source>
        <dbReference type="Google" id="ProtNLM"/>
    </source>
</evidence>
<dbReference type="EMBL" id="AZHX01002356">
    <property type="protein sequence ID" value="ETW95111.1"/>
    <property type="molecule type" value="Genomic_DNA"/>
</dbReference>
<dbReference type="GO" id="GO:0006006">
    <property type="term" value="P:glucose metabolic process"/>
    <property type="evidence" value="ECO:0007669"/>
    <property type="project" value="UniProtKB-KW"/>
</dbReference>
<dbReference type="InterPro" id="IPR050282">
    <property type="entry name" value="Cycloisomerase_2"/>
</dbReference>
<evidence type="ECO:0000256" key="1">
    <source>
        <dbReference type="ARBA" id="ARBA00005564"/>
    </source>
</evidence>
<comment type="caution">
    <text evidence="4">The sequence shown here is derived from an EMBL/GenBank/DDBJ whole genome shotgun (WGS) entry which is preliminary data.</text>
</comment>
<organism evidence="4 5">
    <name type="scientific">Candidatus Entotheonella gemina</name>
    <dbReference type="NCBI Taxonomy" id="1429439"/>
    <lineage>
        <taxon>Bacteria</taxon>
        <taxon>Pseudomonadati</taxon>
        <taxon>Nitrospinota/Tectimicrobiota group</taxon>
        <taxon>Candidatus Tectimicrobiota</taxon>
        <taxon>Candidatus Entotheonellia</taxon>
        <taxon>Candidatus Entotheonellales</taxon>
        <taxon>Candidatus Entotheonellaceae</taxon>
        <taxon>Candidatus Entotheonella</taxon>
    </lineage>
</organism>
<dbReference type="HOGENOM" id="CLU_057122_0_0_7"/>
<keyword evidence="2" id="KW-0313">Glucose metabolism</keyword>
<comment type="similarity">
    <text evidence="1">Belongs to the cycloisomerase 2 family.</text>
</comment>
<dbReference type="GO" id="GO:0017057">
    <property type="term" value="F:6-phosphogluconolactonase activity"/>
    <property type="evidence" value="ECO:0007669"/>
    <property type="project" value="TreeGrafter"/>
</dbReference>
<keyword evidence="3" id="KW-0732">Signal</keyword>
<dbReference type="InterPro" id="IPR011045">
    <property type="entry name" value="N2O_reductase_N"/>
</dbReference>
<feature type="signal peptide" evidence="3">
    <location>
        <begin position="1"/>
        <end position="26"/>
    </location>
</feature>
<dbReference type="Pfam" id="PF10282">
    <property type="entry name" value="Lactonase"/>
    <property type="match status" value="2"/>
</dbReference>
<evidence type="ECO:0000313" key="4">
    <source>
        <dbReference type="EMBL" id="ETW95111.1"/>
    </source>
</evidence>
<reference evidence="4 5" key="1">
    <citation type="journal article" date="2014" name="Nature">
        <title>An environmental bacterial taxon with a large and distinct metabolic repertoire.</title>
        <authorList>
            <person name="Wilson M.C."/>
            <person name="Mori T."/>
            <person name="Ruckert C."/>
            <person name="Uria A.R."/>
            <person name="Helf M.J."/>
            <person name="Takada K."/>
            <person name="Gernert C."/>
            <person name="Steffens U.A."/>
            <person name="Heycke N."/>
            <person name="Schmitt S."/>
            <person name="Rinke C."/>
            <person name="Helfrich E.J."/>
            <person name="Brachmann A.O."/>
            <person name="Gurgui C."/>
            <person name="Wakimoto T."/>
            <person name="Kracht M."/>
            <person name="Crusemann M."/>
            <person name="Hentschel U."/>
            <person name="Abe I."/>
            <person name="Matsunaga S."/>
            <person name="Kalinowski J."/>
            <person name="Takeyama H."/>
            <person name="Piel J."/>
        </authorList>
    </citation>
    <scope>NUCLEOTIDE SEQUENCE [LARGE SCALE GENOMIC DNA]</scope>
    <source>
        <strain evidence="5">TSY2</strain>
    </source>
</reference>
<name>W4LCR0_9BACT</name>
<evidence type="ECO:0000256" key="3">
    <source>
        <dbReference type="SAM" id="SignalP"/>
    </source>
</evidence>
<dbReference type="SUPFAM" id="SSF50974">
    <property type="entry name" value="Nitrous oxide reductase, N-terminal domain"/>
    <property type="match status" value="1"/>
</dbReference>
<protein>
    <recommendedName>
        <fullName evidence="6">3-carboxymuconate cyclase</fullName>
    </recommendedName>
</protein>
<dbReference type="AlphaFoldDB" id="W4LCR0"/>
<dbReference type="Proteomes" id="UP000019140">
    <property type="component" value="Unassembled WGS sequence"/>
</dbReference>
<dbReference type="PANTHER" id="PTHR30344:SF1">
    <property type="entry name" value="6-PHOSPHOGLUCONOLACTONASE"/>
    <property type="match status" value="1"/>
</dbReference>
<gene>
    <name evidence="4" type="ORF">ETSY2_48625</name>
</gene>
<keyword evidence="2" id="KW-0119">Carbohydrate metabolism</keyword>
<dbReference type="Gene3D" id="2.130.10.10">
    <property type="entry name" value="YVTN repeat-like/Quinoprotein amine dehydrogenase"/>
    <property type="match status" value="3"/>
</dbReference>
<evidence type="ECO:0000256" key="2">
    <source>
        <dbReference type="ARBA" id="ARBA00022526"/>
    </source>
</evidence>
<keyword evidence="5" id="KW-1185">Reference proteome</keyword>
<dbReference type="InterPro" id="IPR019405">
    <property type="entry name" value="Lactonase_7-beta_prop"/>
</dbReference>
<accession>W4LCR0</accession>
<dbReference type="InterPro" id="IPR015943">
    <property type="entry name" value="WD40/YVTN_repeat-like_dom_sf"/>
</dbReference>
<evidence type="ECO:0000313" key="5">
    <source>
        <dbReference type="Proteomes" id="UP000019140"/>
    </source>
</evidence>
<proteinExistence type="inferred from homology"/>
<feature type="chain" id="PRO_5004845799" description="3-carboxymuconate cyclase" evidence="3">
    <location>
        <begin position="27"/>
        <end position="370"/>
    </location>
</feature>
<sequence length="370" mass="38937">MKLNQLRIQLTAALASMMILSAVAFASQTETVYTMSNDPEGNDILIFERRGSGNLRHIDSVSTGGRGTGGSLGNQSGVVLDPSDRWLFAANAGDGTIASFRVLEEGLTRIDTDPSGGFSPISIAVFGTWVYVLNEGDPDDPGNNDNISGFRLNLDGTLSAIPDSTRPLSAPQTDPAQISFNKEGTVLFVTEKATNMLTTYTVDADGIPSHPLSRPSAIPTPFGFQFGDRDVVYVSEANQGGPGAVVSYRVNRETGEVSGAIGFLDTENATCWVVLSNDQTIGYASNTGSASISPFSIAFDGTIEPLLSNGRSVETGNGPLDIVLTQDGENLYSLDSRDNTITAFRVSRSGNLVQLGTVDVPPGANGLAAR</sequence>
<dbReference type="PANTHER" id="PTHR30344">
    <property type="entry name" value="6-PHOSPHOGLUCONOLACTONASE-RELATED"/>
    <property type="match status" value="1"/>
</dbReference>